<dbReference type="EMBL" id="BAABME010017654">
    <property type="protein sequence ID" value="GAA0150874.1"/>
    <property type="molecule type" value="Genomic_DNA"/>
</dbReference>
<dbReference type="PROSITE" id="PS50222">
    <property type="entry name" value="EF_HAND_2"/>
    <property type="match status" value="4"/>
</dbReference>
<keyword evidence="2" id="KW-0812">Transmembrane</keyword>
<protein>
    <submittedName>
        <fullName evidence="4">Calmodulin-related</fullName>
    </submittedName>
</protein>
<dbReference type="SUPFAM" id="SSF47473">
    <property type="entry name" value="EF-hand"/>
    <property type="match status" value="2"/>
</dbReference>
<dbReference type="GO" id="GO:0005509">
    <property type="term" value="F:calcium ion binding"/>
    <property type="evidence" value="ECO:0007669"/>
    <property type="project" value="InterPro"/>
</dbReference>
<name>A0AAV3PGN6_LITER</name>
<keyword evidence="5" id="KW-1185">Reference proteome</keyword>
<dbReference type="InterPro" id="IPR018247">
    <property type="entry name" value="EF_Hand_1_Ca_BS"/>
</dbReference>
<dbReference type="GO" id="GO:0005783">
    <property type="term" value="C:endoplasmic reticulum"/>
    <property type="evidence" value="ECO:0007669"/>
    <property type="project" value="TreeGrafter"/>
</dbReference>
<dbReference type="SMART" id="SM00054">
    <property type="entry name" value="EFh"/>
    <property type="match status" value="4"/>
</dbReference>
<sequence>MGKSSVIIYILTAIMILLFLSQHKPNNPHHRRRHHRHRRLKIRSNFTFTQPNEPPHKTTMHESLNDHHIPFDPLVAQIERQREDKQWEQHYIQTHHPESAQNHTGDADVAKPEWEGFDDAEEFLNDERKFNVSERLVVLFPKIDLDPRDGFVSESELTQWNLAQSLTEVVHRTEREMAIHDKNKDGFVSYAEYEPRRAKSSDNNTSEYESGWWHEDHFNASDADGDGLLNFTEFKDFLHTGDTTNPKLLLWLCQEEIRETDTNKDGKVDFKEFFNGVYDLLRNYDEEDHHTSHQNDHVGELPAKKLFDQLDKDGDGYLSDVDLLIIIGKLHPSEHFFAKQQAYYSMQQADTDKDGRLTFKEMVENPYAFYTSIYNVDDDEDYDDEGYEYHDEFR</sequence>
<evidence type="ECO:0000313" key="5">
    <source>
        <dbReference type="Proteomes" id="UP001454036"/>
    </source>
</evidence>
<proteinExistence type="predicted"/>
<feature type="domain" description="EF-hand" evidence="3">
    <location>
        <begin position="218"/>
        <end position="244"/>
    </location>
</feature>
<feature type="domain" description="EF-hand" evidence="3">
    <location>
        <begin position="298"/>
        <end position="333"/>
    </location>
</feature>
<gene>
    <name evidence="4" type="ORF">LIER_37192</name>
</gene>
<dbReference type="PANTHER" id="PTHR10827:SF101">
    <property type="entry name" value="CALCIUM-BINDING EF HAND FAMILY PROTEIN"/>
    <property type="match status" value="1"/>
</dbReference>
<dbReference type="PANTHER" id="PTHR10827">
    <property type="entry name" value="RETICULOCALBIN"/>
    <property type="match status" value="1"/>
</dbReference>
<evidence type="ECO:0000313" key="4">
    <source>
        <dbReference type="EMBL" id="GAA0150874.1"/>
    </source>
</evidence>
<dbReference type="PROSITE" id="PS00018">
    <property type="entry name" value="EF_HAND_1"/>
    <property type="match status" value="5"/>
</dbReference>
<dbReference type="Proteomes" id="UP001454036">
    <property type="component" value="Unassembled WGS sequence"/>
</dbReference>
<organism evidence="4 5">
    <name type="scientific">Lithospermum erythrorhizon</name>
    <name type="common">Purple gromwell</name>
    <name type="synonym">Lithospermum officinale var. erythrorhizon</name>
    <dbReference type="NCBI Taxonomy" id="34254"/>
    <lineage>
        <taxon>Eukaryota</taxon>
        <taxon>Viridiplantae</taxon>
        <taxon>Streptophyta</taxon>
        <taxon>Embryophyta</taxon>
        <taxon>Tracheophyta</taxon>
        <taxon>Spermatophyta</taxon>
        <taxon>Magnoliopsida</taxon>
        <taxon>eudicotyledons</taxon>
        <taxon>Gunneridae</taxon>
        <taxon>Pentapetalae</taxon>
        <taxon>asterids</taxon>
        <taxon>lamiids</taxon>
        <taxon>Boraginales</taxon>
        <taxon>Boraginaceae</taxon>
        <taxon>Boraginoideae</taxon>
        <taxon>Lithospermeae</taxon>
        <taxon>Lithospermum</taxon>
    </lineage>
</organism>
<keyword evidence="1" id="KW-0106">Calcium</keyword>
<keyword evidence="2" id="KW-1133">Transmembrane helix</keyword>
<feature type="domain" description="EF-hand" evidence="3">
    <location>
        <begin position="253"/>
        <end position="283"/>
    </location>
</feature>
<dbReference type="Gene3D" id="1.10.238.10">
    <property type="entry name" value="EF-hand"/>
    <property type="match status" value="3"/>
</dbReference>
<evidence type="ECO:0000259" key="3">
    <source>
        <dbReference type="PROSITE" id="PS50222"/>
    </source>
</evidence>
<dbReference type="Pfam" id="PF13499">
    <property type="entry name" value="EF-hand_7"/>
    <property type="match status" value="2"/>
</dbReference>
<dbReference type="InterPro" id="IPR002048">
    <property type="entry name" value="EF_hand_dom"/>
</dbReference>
<accession>A0AAV3PGN6</accession>
<evidence type="ECO:0000256" key="1">
    <source>
        <dbReference type="ARBA" id="ARBA00022837"/>
    </source>
</evidence>
<evidence type="ECO:0000256" key="2">
    <source>
        <dbReference type="SAM" id="Phobius"/>
    </source>
</evidence>
<feature type="transmembrane region" description="Helical" evidence="2">
    <location>
        <begin position="6"/>
        <end position="23"/>
    </location>
</feature>
<keyword evidence="2" id="KW-0472">Membrane</keyword>
<feature type="domain" description="EF-hand" evidence="3">
    <location>
        <begin position="337"/>
        <end position="372"/>
    </location>
</feature>
<reference evidence="4 5" key="1">
    <citation type="submission" date="2024-01" db="EMBL/GenBank/DDBJ databases">
        <title>The complete chloroplast genome sequence of Lithospermum erythrorhizon: insights into the phylogenetic relationship among Boraginaceae species and the maternal lineages of purple gromwells.</title>
        <authorList>
            <person name="Okada T."/>
            <person name="Watanabe K."/>
        </authorList>
    </citation>
    <scope>NUCLEOTIDE SEQUENCE [LARGE SCALE GENOMIC DNA]</scope>
</reference>
<dbReference type="AlphaFoldDB" id="A0AAV3PGN6"/>
<dbReference type="FunFam" id="1.10.238.10:FF:000328">
    <property type="entry name" value="Calcium-binding EF hand family protein"/>
    <property type="match status" value="1"/>
</dbReference>
<comment type="caution">
    <text evidence="4">The sequence shown here is derived from an EMBL/GenBank/DDBJ whole genome shotgun (WGS) entry which is preliminary data.</text>
</comment>
<dbReference type="InterPro" id="IPR011992">
    <property type="entry name" value="EF-hand-dom_pair"/>
</dbReference>